<reference evidence="13 14" key="1">
    <citation type="submission" date="2016-04" db="EMBL/GenBank/DDBJ databases">
        <title>Evolutionary innovation and constraint leading to complex multicellularity in the Ascomycota.</title>
        <authorList>
            <person name="Cisse O."/>
            <person name="Nguyen A."/>
            <person name="Hewitt D.A."/>
            <person name="Jedd G."/>
            <person name="Stajich J.E."/>
        </authorList>
    </citation>
    <scope>NUCLEOTIDE SEQUENCE [LARGE SCALE GENOMIC DNA]</scope>
    <source>
        <strain evidence="13 14">DAH-3</strain>
    </source>
</reference>
<dbReference type="GO" id="GO:0031032">
    <property type="term" value="P:actomyosin structure organization"/>
    <property type="evidence" value="ECO:0007669"/>
    <property type="project" value="UniProtKB-ARBA"/>
</dbReference>
<dbReference type="Gene3D" id="4.10.270.10">
    <property type="entry name" value="Myosin, subunit A"/>
    <property type="match status" value="1"/>
</dbReference>
<keyword evidence="4 9" id="KW-0175">Coiled coil</keyword>
<dbReference type="InterPro" id="IPR004009">
    <property type="entry name" value="SH3_Myosin"/>
</dbReference>
<dbReference type="InterPro" id="IPR036961">
    <property type="entry name" value="Kinesin_motor_dom_sf"/>
</dbReference>
<evidence type="ECO:0000256" key="4">
    <source>
        <dbReference type="ARBA" id="ARBA00023054"/>
    </source>
</evidence>
<evidence type="ECO:0000256" key="1">
    <source>
        <dbReference type="ARBA" id="ARBA00008314"/>
    </source>
</evidence>
<accession>A0A1U7LSH1</accession>
<protein>
    <submittedName>
        <fullName evidence="13">Myosin type-2 heavy chain 2</fullName>
    </submittedName>
</protein>
<dbReference type="OMA" id="DVRFLHK"/>
<dbReference type="OrthoDB" id="6108017at2759"/>
<dbReference type="GO" id="GO:0005524">
    <property type="term" value="F:ATP binding"/>
    <property type="evidence" value="ECO:0007669"/>
    <property type="project" value="UniProtKB-UniRule"/>
</dbReference>
<dbReference type="InterPro" id="IPR008989">
    <property type="entry name" value="Myosin_S1_N"/>
</dbReference>
<dbReference type="Gene3D" id="3.30.70.1590">
    <property type="match status" value="1"/>
</dbReference>
<dbReference type="GO" id="GO:0051015">
    <property type="term" value="F:actin filament binding"/>
    <property type="evidence" value="ECO:0007669"/>
    <property type="project" value="InterPro"/>
</dbReference>
<comment type="caution">
    <text evidence="13">The sequence shown here is derived from an EMBL/GenBank/DDBJ whole genome shotgun (WGS) entry which is preliminary data.</text>
</comment>
<feature type="region of interest" description="Disordered" evidence="10">
    <location>
        <begin position="1549"/>
        <end position="1570"/>
    </location>
</feature>
<dbReference type="SMART" id="SM00242">
    <property type="entry name" value="MYSc"/>
    <property type="match status" value="1"/>
</dbReference>
<dbReference type="EMBL" id="LXFE01000346">
    <property type="protein sequence ID" value="OLL25620.1"/>
    <property type="molecule type" value="Genomic_DNA"/>
</dbReference>
<dbReference type="FunFam" id="3.40.850.10:FF:000101">
    <property type="entry name" value="Slow myosin heavy chain 2"/>
    <property type="match status" value="1"/>
</dbReference>
<dbReference type="Proteomes" id="UP000186594">
    <property type="component" value="Unassembled WGS sequence"/>
</dbReference>
<feature type="coiled-coil region" evidence="9">
    <location>
        <begin position="1719"/>
        <end position="1746"/>
    </location>
</feature>
<dbReference type="Pfam" id="PF02736">
    <property type="entry name" value="Myosin_N"/>
    <property type="match status" value="1"/>
</dbReference>
<dbReference type="GO" id="GO:0030864">
    <property type="term" value="C:cortical actin cytoskeleton"/>
    <property type="evidence" value="ECO:0007669"/>
    <property type="project" value="UniProtKB-ARBA"/>
</dbReference>
<dbReference type="InterPro" id="IPR001609">
    <property type="entry name" value="Myosin_head_motor_dom-like"/>
</dbReference>
<dbReference type="PROSITE" id="PS51456">
    <property type="entry name" value="MYOSIN_MOTOR"/>
    <property type="match status" value="1"/>
</dbReference>
<feature type="coiled-coil region" evidence="9">
    <location>
        <begin position="1601"/>
        <end position="1635"/>
    </location>
</feature>
<dbReference type="FunFam" id="1.20.58.530:FF:000001">
    <property type="entry name" value="Myosin heavy chain"/>
    <property type="match status" value="1"/>
</dbReference>
<evidence type="ECO:0000259" key="12">
    <source>
        <dbReference type="PROSITE" id="PS51844"/>
    </source>
</evidence>
<evidence type="ECO:0000256" key="2">
    <source>
        <dbReference type="ARBA" id="ARBA00022741"/>
    </source>
</evidence>
<dbReference type="PROSITE" id="PS51844">
    <property type="entry name" value="SH3_LIKE"/>
    <property type="match status" value="1"/>
</dbReference>
<feature type="region of interest" description="Actin-binding" evidence="8">
    <location>
        <begin position="656"/>
        <end position="678"/>
    </location>
</feature>
<dbReference type="Gene3D" id="1.20.5.340">
    <property type="match status" value="1"/>
</dbReference>
<evidence type="ECO:0000256" key="6">
    <source>
        <dbReference type="ARBA" id="ARBA00023175"/>
    </source>
</evidence>
<feature type="compositionally biased region" description="Polar residues" evidence="10">
    <location>
        <begin position="7"/>
        <end position="30"/>
    </location>
</feature>
<keyword evidence="3 8" id="KW-0067">ATP-binding</keyword>
<feature type="compositionally biased region" description="Polar residues" evidence="10">
    <location>
        <begin position="1553"/>
        <end position="1570"/>
    </location>
</feature>
<dbReference type="Pfam" id="PF24319">
    <property type="entry name" value="DUF7491"/>
    <property type="match status" value="1"/>
</dbReference>
<dbReference type="InterPro" id="IPR027417">
    <property type="entry name" value="P-loop_NTPase"/>
</dbReference>
<evidence type="ECO:0000313" key="14">
    <source>
        <dbReference type="Proteomes" id="UP000186594"/>
    </source>
</evidence>
<dbReference type="Gene3D" id="2.30.30.360">
    <property type="entry name" value="Myosin S1 fragment, N-terminal"/>
    <property type="match status" value="1"/>
</dbReference>
<proteinExistence type="inferred from homology"/>
<dbReference type="SUPFAM" id="SSF90257">
    <property type="entry name" value="Myosin rod fragments"/>
    <property type="match status" value="1"/>
</dbReference>
<keyword evidence="5 8" id="KW-0518">Myosin</keyword>
<name>A0A1U7LSH1_NEOID</name>
<dbReference type="Gene3D" id="1.10.10.820">
    <property type="match status" value="1"/>
</dbReference>
<dbReference type="GO" id="GO:0031097">
    <property type="term" value="C:medial cortex"/>
    <property type="evidence" value="ECO:0007669"/>
    <property type="project" value="UniProtKB-ARBA"/>
</dbReference>
<dbReference type="GO" id="GO:0000281">
    <property type="term" value="P:mitotic cytokinesis"/>
    <property type="evidence" value="ECO:0007669"/>
    <property type="project" value="UniProtKB-ARBA"/>
</dbReference>
<evidence type="ECO:0000256" key="10">
    <source>
        <dbReference type="SAM" id="MobiDB-lite"/>
    </source>
</evidence>
<dbReference type="PRINTS" id="PR00193">
    <property type="entry name" value="MYOSINHEAVY"/>
</dbReference>
<dbReference type="InterPro" id="IPR055914">
    <property type="entry name" value="DUF7491"/>
</dbReference>
<evidence type="ECO:0000256" key="3">
    <source>
        <dbReference type="ARBA" id="ARBA00022840"/>
    </source>
</evidence>
<feature type="domain" description="Myosin motor" evidence="11">
    <location>
        <begin position="97"/>
        <end position="777"/>
    </location>
</feature>
<evidence type="ECO:0000313" key="13">
    <source>
        <dbReference type="EMBL" id="OLL25620.1"/>
    </source>
</evidence>
<evidence type="ECO:0000256" key="9">
    <source>
        <dbReference type="SAM" id="Coils"/>
    </source>
</evidence>
<keyword evidence="6 8" id="KW-0505">Motor protein</keyword>
<feature type="coiled-coil region" evidence="9">
    <location>
        <begin position="848"/>
        <end position="1184"/>
    </location>
</feature>
<gene>
    <name evidence="13" type="ORF">NEOLI_001874</name>
</gene>
<keyword evidence="7 8" id="KW-0009">Actin-binding</keyword>
<evidence type="ECO:0000259" key="11">
    <source>
        <dbReference type="PROSITE" id="PS51456"/>
    </source>
</evidence>
<dbReference type="PROSITE" id="PS50096">
    <property type="entry name" value="IQ"/>
    <property type="match status" value="1"/>
</dbReference>
<dbReference type="Gene3D" id="3.40.850.10">
    <property type="entry name" value="Kinesin motor domain"/>
    <property type="match status" value="1"/>
</dbReference>
<keyword evidence="14" id="KW-1185">Reference proteome</keyword>
<feature type="coiled-coil region" evidence="9">
    <location>
        <begin position="1824"/>
        <end position="1936"/>
    </location>
</feature>
<feature type="coiled-coil region" evidence="9">
    <location>
        <begin position="1248"/>
        <end position="1399"/>
    </location>
</feature>
<feature type="coiled-coil region" evidence="9">
    <location>
        <begin position="1513"/>
        <end position="1540"/>
    </location>
</feature>
<keyword evidence="2 8" id="KW-0547">Nucleotide-binding</keyword>
<organism evidence="13 14">
    <name type="scientific">Neolecta irregularis (strain DAH-3)</name>
    <dbReference type="NCBI Taxonomy" id="1198029"/>
    <lineage>
        <taxon>Eukaryota</taxon>
        <taxon>Fungi</taxon>
        <taxon>Dikarya</taxon>
        <taxon>Ascomycota</taxon>
        <taxon>Taphrinomycotina</taxon>
        <taxon>Neolectales</taxon>
        <taxon>Neolectaceae</taxon>
        <taxon>Neolecta</taxon>
    </lineage>
</organism>
<dbReference type="Gene3D" id="1.20.120.720">
    <property type="entry name" value="Myosin VI head, motor domain, U50 subdomain"/>
    <property type="match status" value="1"/>
</dbReference>
<dbReference type="PANTHER" id="PTHR13140">
    <property type="entry name" value="MYOSIN"/>
    <property type="match status" value="1"/>
</dbReference>
<evidence type="ECO:0000256" key="5">
    <source>
        <dbReference type="ARBA" id="ARBA00023123"/>
    </source>
</evidence>
<evidence type="ECO:0000256" key="8">
    <source>
        <dbReference type="PROSITE-ProRule" id="PRU00782"/>
    </source>
</evidence>
<feature type="binding site" evidence="8">
    <location>
        <begin position="190"/>
        <end position="197"/>
    </location>
    <ligand>
        <name>ATP</name>
        <dbReference type="ChEBI" id="CHEBI:30616"/>
    </ligand>
</feature>
<dbReference type="PANTHER" id="PTHR13140:SF857">
    <property type="entry name" value="MYOSIN-11"/>
    <property type="match status" value="1"/>
</dbReference>
<dbReference type="STRING" id="1198029.A0A1U7LSH1"/>
<feature type="region of interest" description="Disordered" evidence="10">
    <location>
        <begin position="1"/>
        <end position="32"/>
    </location>
</feature>
<dbReference type="Gene3D" id="1.20.58.530">
    <property type="match status" value="1"/>
</dbReference>
<sequence>MSRRAESPQQQTVKRNTQTFAPQFIESNPTPSVPEDAVALAEFSGKRWVWIKDPKSAFVRGWVYKQEGEELHVKCDDNTDRIVRNDDVDKVNPPKFDKANDMAELTHLNEGSVIHNLKLRYQSDLIYTYSGLFLVAVNPYQSLPIYHSDYVNLYKNKKKSDTRPHVFATSDIAYRDMINMRENQSILVTGESGAGKTENTKKVIQYLAAVAADYHGSRELGELEQQILQANPILEAFGNAQTVRNNNSSRFGKFIRIEFDSSSQIAGANIDWYLLEKSRVIQQNVNERNYHIFYQVFQGSSQSLKEQLLLGGDLNSYAYLQKSKKTVNGATFGSVVDFQNAFDTMGLDQNAQFDILKIVAAVLHIGNIKVIGDRSDQAHLPDRAEAEKVCHLLNIPVEDFIRDLLRPKVKAGREWVVQARSASQVRYSLDALAKSLYERAFGDLVDKINVAMERPSKEKAAFIGVLDIAGFEIFEQNSFEQFCINYTNEKLQQFFNHHMFELEQEEYEKEGIEWKFIDFGQDLQPTIDLIEKSNPVGVLSCLDEDCVMPKATDKSFTDKLNNLWNDKSPKFRGLKLRQGFTIVHYAAAVDYDTSGWLDKNKDPLNENICRLLADSHDSHVASLFNDYVLNQSVAGHKNRIKKGVFRTVAQRHKEQLSSLMNQLNSTQPHFIRCIVPNPNKKPRQFEATLILDQLRCNGVLEGIRIARTGFPNRLGFAEFRSTYEILAEGLPKGFLDSRKAVEMMLKRMDLDDSSYRIGLTKVFFRAGVLAELEKQRDRCLQDIFTQFQAFSRGFAVRRVSRKKLYRQEAVDVIQKNLAIYLKLCDSPWWNLYMQLKPLLKVSQNDEVIRRKEIEISQLQAKMKEEEISRQRILEEKRKFESEKEELEDLLRRERDLALDKDEIFKRSQQRESDLSEQLKEALTDIDRLEEQCDQLMAAKHRVDSQIETLKNNLAEGARLISRLEEEKADLILDIGTLQTETSEKVSADTRDHENIAHLEEELHSIKSESEKLGKQLESTRAQFGVDLRNHEASISQKEDTIKRLKQELEQKDSGLYSMEAQLKQLTSTASSYEDMIRKKESELKILRIDNVALKQSNKTLTTDNTGLNDRNNSALLELQDLKNELNSLRIAKDQLEKEFNTSEKIDPTKNAEHESELEQTNAKLATLQANFDQERNERRKMMKSRTAEIMHLKTLLDQSQAKKTSLQIEFESQAIMLQKTKARASMLEAENVSRDTELRSCRLRIEQIESGEKEANSVQDDLERQLIEATAQSATLEHKLLDAERERTSHISQIETLKNELESFMAKSRDLTAVRQRIESEKDMLRKRLDTEEEARKLLESQLLEKTKVINEFPRVSQAEIQKTINALEVERDKSIRELKTLQKNYEELRAESLKLESQQKRRNLEIEDLSHEAQVSKYKQQLEDEKHQHSLSKLNATSLKGALDAANVDLEERSELLLTLTNTINPLESSTEIDTDKTVLRKNTEKAIDLARRFEEALVAKSVAVEGRARAEQQLVELRSQWNEDIKKLETRNDNTKKAFLDELATVDSGRGSPSTKGSSANFVRGHTLQNSKPTNRIIHEFQHRIDDQTRTRGVSEDAAYQSRKKIQDLERLVEDLQVQFKMSEVQRQRLERAQDVETAAQDSSLVRSLQRDNARLHEILNENADHLSALESSQLEGISSFRDLQSRSYEEAETAFNSLADQRRILIKAQKATVAELNKTRRELDSLNHAKSRLEKQLVEANSQLQGEAVDREDEAAERSKMLAELTNSKVRLEGEISKVGELSETAKLYKTRSEDYFGKLEVAEIAVRKATRAESYMQSQLEETERELVEVKEAHKANELEIQRLVQKIQILEAKLEDGSADSTMSHLAHQRLQNELEELRVRHERDLEERDSYIDQTRSKYQKELTSLHGELESERHNVMDLRTENKKLRASSDSLQVKLDESLLISTSWSKEKARYETKVKEISLALEEALSARRESQSEVVANLSEMRKLRAHIDELEAEREQLSKDKRQLEHRLEQTCQSIENMSREKGSASSAKLEKEILALRTLLDEKEDVAVSAIEQLRRADAVTLETQKDINAERELNAQLHRDKAQLEKTNNELHLRLVDLETSTYSNKSGVGNQRLQSQVKELEKQLAEQIRARNEIERSIRNNDRSVRELQDQLNHREKVTSRLEDEINKKEERLIQLRKMVQELQTSEMNHEVALQKSERVAKAEKERALGLERDLEKLKTRFESSDLMERLNTLRRSRGTDNSFI</sequence>
<dbReference type="Pfam" id="PF00063">
    <property type="entry name" value="Myosin_head"/>
    <property type="match status" value="1"/>
</dbReference>
<feature type="domain" description="Myosin N-terminal SH3-like" evidence="12">
    <location>
        <begin position="44"/>
        <end position="93"/>
    </location>
</feature>
<evidence type="ECO:0000256" key="7">
    <source>
        <dbReference type="ARBA" id="ARBA00023203"/>
    </source>
</evidence>
<comment type="similarity">
    <text evidence="1 8">Belongs to the TRAFAC class myosin-kinesin ATPase superfamily. Myosin family.</text>
</comment>
<feature type="coiled-coil region" evidence="9">
    <location>
        <begin position="1986"/>
        <end position="2237"/>
    </location>
</feature>
<dbReference type="SUPFAM" id="SSF52540">
    <property type="entry name" value="P-loop containing nucleoside triphosphate hydrolases"/>
    <property type="match status" value="1"/>
</dbReference>
<dbReference type="GO" id="GO:0016459">
    <property type="term" value="C:myosin complex"/>
    <property type="evidence" value="ECO:0007669"/>
    <property type="project" value="UniProtKB-KW"/>
</dbReference>
<dbReference type="CDD" id="cd01377">
    <property type="entry name" value="MYSc_class_II"/>
    <property type="match status" value="1"/>
</dbReference>
<dbReference type="GO" id="GO:0016020">
    <property type="term" value="C:membrane"/>
    <property type="evidence" value="ECO:0007669"/>
    <property type="project" value="TreeGrafter"/>
</dbReference>
<dbReference type="GO" id="GO:0007015">
    <property type="term" value="P:actin filament organization"/>
    <property type="evidence" value="ECO:0007669"/>
    <property type="project" value="TreeGrafter"/>
</dbReference>
<dbReference type="GO" id="GO:0000146">
    <property type="term" value="F:microfilament motor activity"/>
    <property type="evidence" value="ECO:0007669"/>
    <property type="project" value="TreeGrafter"/>
</dbReference>